<name>A0A564Y237_HYMDI</name>
<dbReference type="Proteomes" id="UP000321570">
    <property type="component" value="Unassembled WGS sequence"/>
</dbReference>
<protein>
    <recommendedName>
        <fullName evidence="3">Thioredoxin domain-containing protein</fullName>
    </recommendedName>
</protein>
<evidence type="ECO:0000313" key="2">
    <source>
        <dbReference type="Proteomes" id="UP000321570"/>
    </source>
</evidence>
<reference evidence="1 2" key="1">
    <citation type="submission" date="2019-07" db="EMBL/GenBank/DDBJ databases">
        <authorList>
            <person name="Jastrzebski P J."/>
            <person name="Paukszto L."/>
            <person name="Jastrzebski P J."/>
        </authorList>
    </citation>
    <scope>NUCLEOTIDE SEQUENCE [LARGE SCALE GENOMIC DNA]</scope>
    <source>
        <strain evidence="1 2">WMS-il1</strain>
    </source>
</reference>
<dbReference type="AlphaFoldDB" id="A0A564Y237"/>
<gene>
    <name evidence="1" type="ORF">WMSIL1_LOCUS2099</name>
</gene>
<organism evidence="1 2">
    <name type="scientific">Hymenolepis diminuta</name>
    <name type="common">Rat tapeworm</name>
    <dbReference type="NCBI Taxonomy" id="6216"/>
    <lineage>
        <taxon>Eukaryota</taxon>
        <taxon>Metazoa</taxon>
        <taxon>Spiralia</taxon>
        <taxon>Lophotrochozoa</taxon>
        <taxon>Platyhelminthes</taxon>
        <taxon>Cestoda</taxon>
        <taxon>Eucestoda</taxon>
        <taxon>Cyclophyllidea</taxon>
        <taxon>Hymenolepididae</taxon>
        <taxon>Hymenolepis</taxon>
    </lineage>
</organism>
<keyword evidence="2" id="KW-1185">Reference proteome</keyword>
<evidence type="ECO:0008006" key="3">
    <source>
        <dbReference type="Google" id="ProtNLM"/>
    </source>
</evidence>
<evidence type="ECO:0000313" key="1">
    <source>
        <dbReference type="EMBL" id="VUZ41375.1"/>
    </source>
</evidence>
<dbReference type="EMBL" id="CABIJS010000055">
    <property type="protein sequence ID" value="VUZ41375.1"/>
    <property type="molecule type" value="Genomic_DNA"/>
</dbReference>
<accession>A0A564Y237</accession>
<proteinExistence type="predicted"/>
<sequence>MVNEPSQVLNRAVAFQYRWKCRLRLNQLGILNEKRCLIGGDKILLPKCGVKTMPTINFFRKDEKFAIIVGSDVDEIKKNNFVYEMFTFPNIGNISL</sequence>